<dbReference type="InterPro" id="IPR001469">
    <property type="entry name" value="ATP_synth_F1_dsu/esu"/>
</dbReference>
<feature type="domain" description="ATP synthase F1 complex delta/epsilon subunit N-terminal" evidence="11">
    <location>
        <begin position="6"/>
        <end position="82"/>
    </location>
</feature>
<gene>
    <name evidence="8 12" type="primary">atpC</name>
    <name evidence="12" type="ORF">DQQ01_08080</name>
</gene>
<keyword evidence="5 8" id="KW-0472">Membrane</keyword>
<dbReference type="InterPro" id="IPR036794">
    <property type="entry name" value="ATP_F1_dsu/esu_C_sf"/>
</dbReference>
<proteinExistence type="inferred from homology"/>
<keyword evidence="4 8" id="KW-0406">Ion transport</keyword>
<evidence type="ECO:0000256" key="2">
    <source>
        <dbReference type="ARBA" id="ARBA00005712"/>
    </source>
</evidence>
<dbReference type="RefSeq" id="WP_111919600.1">
    <property type="nucleotide sequence ID" value="NZ_CAUWHR010000029.1"/>
</dbReference>
<dbReference type="GO" id="GO:0005886">
    <property type="term" value="C:plasma membrane"/>
    <property type="evidence" value="ECO:0007669"/>
    <property type="project" value="UniProtKB-SubCell"/>
</dbReference>
<evidence type="ECO:0000256" key="9">
    <source>
        <dbReference type="RuleBase" id="RU003656"/>
    </source>
</evidence>
<sequence>MNTFGLNVIASDKDFYHGRGKSISLPAKDGAITILAHHADMMVAIVPGEMRIQTEDDTWYTAIVGGGFAQIINNRVTVLADSIERPEDIDLKRARDAKERAEEQLRQKQSLQEYYVSKASLARAMARMKAARDKGI</sequence>
<evidence type="ECO:0000256" key="4">
    <source>
        <dbReference type="ARBA" id="ARBA00023065"/>
    </source>
</evidence>
<dbReference type="Proteomes" id="UP000250003">
    <property type="component" value="Chromosome"/>
</dbReference>
<dbReference type="PANTHER" id="PTHR13822">
    <property type="entry name" value="ATP SYNTHASE DELTA/EPSILON CHAIN"/>
    <property type="match status" value="1"/>
</dbReference>
<protein>
    <recommendedName>
        <fullName evidence="8">ATP synthase epsilon chain</fullName>
    </recommendedName>
    <alternativeName>
        <fullName evidence="8">ATP synthase F1 sector epsilon subunit</fullName>
    </alternativeName>
    <alternativeName>
        <fullName evidence="8">F-ATPase epsilon subunit</fullName>
    </alternativeName>
</protein>
<evidence type="ECO:0000256" key="5">
    <source>
        <dbReference type="ARBA" id="ARBA00023136"/>
    </source>
</evidence>
<dbReference type="Pfam" id="PF02823">
    <property type="entry name" value="ATP-synt_DE_N"/>
    <property type="match status" value="1"/>
</dbReference>
<dbReference type="KEGG" id="blau:DQQ01_08080"/>
<evidence type="ECO:0000259" key="11">
    <source>
        <dbReference type="Pfam" id="PF02823"/>
    </source>
</evidence>
<evidence type="ECO:0000259" key="10">
    <source>
        <dbReference type="Pfam" id="PF00401"/>
    </source>
</evidence>
<comment type="subcellular location">
    <subcellularLocation>
        <location evidence="1 8">Cell membrane</location>
        <topology evidence="1 8">Peripheral membrane protein</topology>
    </subcellularLocation>
</comment>
<comment type="similarity">
    <text evidence="2 8 9">Belongs to the ATPase epsilon chain family.</text>
</comment>
<keyword evidence="6 8" id="KW-0139">CF(1)</keyword>
<keyword evidence="13" id="KW-1185">Reference proteome</keyword>
<comment type="subunit">
    <text evidence="8 9">F-type ATPases have 2 components, CF(1) - the catalytic core - and CF(0) - the membrane proton channel. CF(1) has five subunits: alpha(3), beta(3), gamma(1), delta(1), epsilon(1). CF(0) has three main subunits: a, b and c.</text>
</comment>
<dbReference type="SUPFAM" id="SSF51344">
    <property type="entry name" value="Epsilon subunit of F1F0-ATP synthase N-terminal domain"/>
    <property type="match status" value="1"/>
</dbReference>
<dbReference type="GO" id="GO:0045259">
    <property type="term" value="C:proton-transporting ATP synthase complex"/>
    <property type="evidence" value="ECO:0007669"/>
    <property type="project" value="UniProtKB-KW"/>
</dbReference>
<dbReference type="InterPro" id="IPR036771">
    <property type="entry name" value="ATPsynth_dsu/esu_N"/>
</dbReference>
<evidence type="ECO:0000256" key="6">
    <source>
        <dbReference type="ARBA" id="ARBA00023196"/>
    </source>
</evidence>
<keyword evidence="3 8" id="KW-0813">Transport</keyword>
<dbReference type="OrthoDB" id="9804110at2"/>
<dbReference type="NCBIfam" id="TIGR01216">
    <property type="entry name" value="ATP_synt_epsi"/>
    <property type="match status" value="1"/>
</dbReference>
<evidence type="ECO:0000256" key="8">
    <source>
        <dbReference type="HAMAP-Rule" id="MF_00530"/>
    </source>
</evidence>
<evidence type="ECO:0000313" key="13">
    <source>
        <dbReference type="Proteomes" id="UP000250003"/>
    </source>
</evidence>
<evidence type="ECO:0000256" key="1">
    <source>
        <dbReference type="ARBA" id="ARBA00004202"/>
    </source>
</evidence>
<dbReference type="CDD" id="cd12152">
    <property type="entry name" value="F1-ATPase_delta"/>
    <property type="match status" value="1"/>
</dbReference>
<evidence type="ECO:0000256" key="7">
    <source>
        <dbReference type="ARBA" id="ARBA00023310"/>
    </source>
</evidence>
<dbReference type="Pfam" id="PF00401">
    <property type="entry name" value="ATP-synt_DE"/>
    <property type="match status" value="1"/>
</dbReference>
<evidence type="ECO:0000313" key="12">
    <source>
        <dbReference type="EMBL" id="AWY98111.1"/>
    </source>
</evidence>
<comment type="function">
    <text evidence="8">Produces ATP from ADP in the presence of a proton gradient across the membrane.</text>
</comment>
<keyword evidence="7 8" id="KW-0066">ATP synthesis</keyword>
<dbReference type="HAMAP" id="MF_00530">
    <property type="entry name" value="ATP_synth_epsil_bac"/>
    <property type="match status" value="1"/>
</dbReference>
<feature type="domain" description="ATP synthase epsilon subunit C-terminal" evidence="10">
    <location>
        <begin position="87"/>
        <end position="131"/>
    </location>
</feature>
<keyword evidence="8" id="KW-0375">Hydrogen ion transport</keyword>
<keyword evidence="8" id="KW-1003">Cell membrane</keyword>
<dbReference type="Gene3D" id="2.60.15.10">
    <property type="entry name" value="F0F1 ATP synthase delta/epsilon subunit, N-terminal"/>
    <property type="match status" value="1"/>
</dbReference>
<dbReference type="PANTHER" id="PTHR13822:SF10">
    <property type="entry name" value="ATP SYNTHASE EPSILON CHAIN, CHLOROPLASTIC"/>
    <property type="match status" value="1"/>
</dbReference>
<organism evidence="12 13">
    <name type="scientific">Blautia argi</name>
    <dbReference type="NCBI Taxonomy" id="1912897"/>
    <lineage>
        <taxon>Bacteria</taxon>
        <taxon>Bacillati</taxon>
        <taxon>Bacillota</taxon>
        <taxon>Clostridia</taxon>
        <taxon>Lachnospirales</taxon>
        <taxon>Lachnospiraceae</taxon>
        <taxon>Blautia</taxon>
    </lineage>
</organism>
<dbReference type="AlphaFoldDB" id="A0A2Z4UAP2"/>
<dbReference type="InterPro" id="IPR020546">
    <property type="entry name" value="ATP_synth_F1_dsu/esu_N"/>
</dbReference>
<dbReference type="EMBL" id="CP030280">
    <property type="protein sequence ID" value="AWY98111.1"/>
    <property type="molecule type" value="Genomic_DNA"/>
</dbReference>
<dbReference type="InterPro" id="IPR020547">
    <property type="entry name" value="ATP_synth_F1_esu_C"/>
</dbReference>
<dbReference type="GO" id="GO:0046933">
    <property type="term" value="F:proton-transporting ATP synthase activity, rotational mechanism"/>
    <property type="evidence" value="ECO:0007669"/>
    <property type="project" value="UniProtKB-UniRule"/>
</dbReference>
<evidence type="ECO:0000256" key="3">
    <source>
        <dbReference type="ARBA" id="ARBA00022448"/>
    </source>
</evidence>
<dbReference type="Gene3D" id="1.20.5.440">
    <property type="entry name" value="ATP synthase delta/epsilon subunit, C-terminal domain"/>
    <property type="match status" value="1"/>
</dbReference>
<dbReference type="GO" id="GO:0005524">
    <property type="term" value="F:ATP binding"/>
    <property type="evidence" value="ECO:0007669"/>
    <property type="project" value="UniProtKB-UniRule"/>
</dbReference>
<name>A0A2Z4UAP2_9FIRM</name>
<reference evidence="13" key="1">
    <citation type="submission" date="2018-06" db="EMBL/GenBank/DDBJ databases">
        <title>Description of Blautia argi sp. nov., a new anaerobic isolated from dog feces.</title>
        <authorList>
            <person name="Chang Y.-H."/>
            <person name="Paek J."/>
            <person name="Shin Y."/>
        </authorList>
    </citation>
    <scope>NUCLEOTIDE SEQUENCE [LARGE SCALE GENOMIC DNA]</scope>
    <source>
        <strain evidence="13">KCTC 15426</strain>
    </source>
</reference>
<dbReference type="SUPFAM" id="SSF46604">
    <property type="entry name" value="Epsilon subunit of F1F0-ATP synthase C-terminal domain"/>
    <property type="match status" value="1"/>
</dbReference>
<accession>A0A2Z4UAP2</accession>